<evidence type="ECO:0000313" key="16">
    <source>
        <dbReference type="Proteomes" id="UP001597295"/>
    </source>
</evidence>
<evidence type="ECO:0000256" key="6">
    <source>
        <dbReference type="ARBA" id="ARBA00022692"/>
    </source>
</evidence>
<keyword evidence="9" id="KW-0067">ATP-binding</keyword>
<dbReference type="CDD" id="cd00082">
    <property type="entry name" value="HisKA"/>
    <property type="match status" value="1"/>
</dbReference>
<dbReference type="InterPro" id="IPR003594">
    <property type="entry name" value="HATPase_dom"/>
</dbReference>
<dbReference type="EMBL" id="JBHUIP010000006">
    <property type="protein sequence ID" value="MFD2262855.1"/>
    <property type="molecule type" value="Genomic_DNA"/>
</dbReference>
<keyword evidence="12 13" id="KW-0472">Membrane</keyword>
<evidence type="ECO:0000259" key="14">
    <source>
        <dbReference type="PROSITE" id="PS50109"/>
    </source>
</evidence>
<dbReference type="Gene3D" id="3.30.450.40">
    <property type="match status" value="1"/>
</dbReference>
<keyword evidence="16" id="KW-1185">Reference proteome</keyword>
<feature type="transmembrane region" description="Helical" evidence="13">
    <location>
        <begin position="465"/>
        <end position="483"/>
    </location>
</feature>
<evidence type="ECO:0000313" key="15">
    <source>
        <dbReference type="EMBL" id="MFD2262855.1"/>
    </source>
</evidence>
<evidence type="ECO:0000256" key="4">
    <source>
        <dbReference type="ARBA" id="ARBA00022553"/>
    </source>
</evidence>
<dbReference type="PROSITE" id="PS50109">
    <property type="entry name" value="HIS_KIN"/>
    <property type="match status" value="1"/>
</dbReference>
<evidence type="ECO:0000256" key="9">
    <source>
        <dbReference type="ARBA" id="ARBA00022840"/>
    </source>
</evidence>
<dbReference type="InterPro" id="IPR005467">
    <property type="entry name" value="His_kinase_dom"/>
</dbReference>
<keyword evidence="5" id="KW-0808">Transferase</keyword>
<evidence type="ECO:0000256" key="12">
    <source>
        <dbReference type="ARBA" id="ARBA00023136"/>
    </source>
</evidence>
<reference evidence="16" key="1">
    <citation type="journal article" date="2019" name="Int. J. Syst. Evol. Microbiol.">
        <title>The Global Catalogue of Microorganisms (GCM) 10K type strain sequencing project: providing services to taxonomists for standard genome sequencing and annotation.</title>
        <authorList>
            <consortium name="The Broad Institute Genomics Platform"/>
            <consortium name="The Broad Institute Genome Sequencing Center for Infectious Disease"/>
            <person name="Wu L."/>
            <person name="Ma J."/>
        </authorList>
    </citation>
    <scope>NUCLEOTIDE SEQUENCE [LARGE SCALE GENOMIC DNA]</scope>
    <source>
        <strain evidence="16">CGMCC 1.19062</strain>
    </source>
</reference>
<dbReference type="InterPro" id="IPR003852">
    <property type="entry name" value="Sig_transdc_His_kinase_KdpD_N"/>
</dbReference>
<dbReference type="Pfam" id="PF02518">
    <property type="entry name" value="HATPase_c"/>
    <property type="match status" value="1"/>
</dbReference>
<dbReference type="Pfam" id="PF02702">
    <property type="entry name" value="KdpD"/>
    <property type="match status" value="1"/>
</dbReference>
<comment type="caution">
    <text evidence="15">The sequence shown here is derived from an EMBL/GenBank/DDBJ whole genome shotgun (WGS) entry which is preliminary data.</text>
</comment>
<accession>A0ABW5DUD2</accession>
<dbReference type="InterPro" id="IPR003018">
    <property type="entry name" value="GAF"/>
</dbReference>
<dbReference type="RefSeq" id="WP_379875824.1">
    <property type="nucleotide sequence ID" value="NZ_JBHUIP010000006.1"/>
</dbReference>
<comment type="catalytic activity">
    <reaction evidence="1">
        <text>ATP + protein L-histidine = ADP + protein N-phospho-L-histidine.</text>
        <dbReference type="EC" id="2.7.13.3"/>
    </reaction>
</comment>
<dbReference type="Gene3D" id="3.40.50.620">
    <property type="entry name" value="HUPs"/>
    <property type="match status" value="1"/>
</dbReference>
<dbReference type="PANTHER" id="PTHR45569">
    <property type="entry name" value="SENSOR PROTEIN KDPD"/>
    <property type="match status" value="1"/>
</dbReference>
<evidence type="ECO:0000256" key="7">
    <source>
        <dbReference type="ARBA" id="ARBA00022741"/>
    </source>
</evidence>
<dbReference type="Pfam" id="PF13492">
    <property type="entry name" value="GAF_3"/>
    <property type="match status" value="1"/>
</dbReference>
<evidence type="ECO:0000256" key="5">
    <source>
        <dbReference type="ARBA" id="ARBA00022679"/>
    </source>
</evidence>
<organism evidence="15 16">
    <name type="scientific">Lacibacterium aquatile</name>
    <dbReference type="NCBI Taxonomy" id="1168082"/>
    <lineage>
        <taxon>Bacteria</taxon>
        <taxon>Pseudomonadati</taxon>
        <taxon>Pseudomonadota</taxon>
        <taxon>Alphaproteobacteria</taxon>
        <taxon>Rhodospirillales</taxon>
        <taxon>Rhodospirillaceae</taxon>
    </lineage>
</organism>
<gene>
    <name evidence="15" type="ORF">ACFSM5_08145</name>
</gene>
<dbReference type="InterPro" id="IPR052023">
    <property type="entry name" value="Histidine_kinase_KdpD"/>
</dbReference>
<dbReference type="Pfam" id="PF00582">
    <property type="entry name" value="Usp"/>
    <property type="match status" value="1"/>
</dbReference>
<keyword evidence="6 13" id="KW-0812">Transmembrane</keyword>
<evidence type="ECO:0000256" key="11">
    <source>
        <dbReference type="ARBA" id="ARBA00023012"/>
    </source>
</evidence>
<dbReference type="InterPro" id="IPR036890">
    <property type="entry name" value="HATPase_C_sf"/>
</dbReference>
<proteinExistence type="predicted"/>
<dbReference type="SUPFAM" id="SSF55874">
    <property type="entry name" value="ATPase domain of HSP90 chaperone/DNA topoisomerase II/histidine kinase"/>
    <property type="match status" value="1"/>
</dbReference>
<dbReference type="CDD" id="cd00075">
    <property type="entry name" value="HATPase"/>
    <property type="match status" value="1"/>
</dbReference>
<dbReference type="SMART" id="SM00387">
    <property type="entry name" value="HATPase_c"/>
    <property type="match status" value="1"/>
</dbReference>
<dbReference type="SUPFAM" id="SSF55781">
    <property type="entry name" value="GAF domain-like"/>
    <property type="match status" value="1"/>
</dbReference>
<dbReference type="Gene3D" id="3.40.50.300">
    <property type="entry name" value="P-loop containing nucleotide triphosphate hydrolases"/>
    <property type="match status" value="1"/>
</dbReference>
<dbReference type="Pfam" id="PF13493">
    <property type="entry name" value="DUF4118"/>
    <property type="match status" value="1"/>
</dbReference>
<name>A0ABW5DUD2_9PROT</name>
<sequence>MSDRPSPDALLAEAAREKRGQLKVFLGAAPGVGKTFAMLEAGQRARTAGIDVVAGVIETHGRAETAALLKGIELLAPQRLEHGGKSFEEFDLDALLTRRPRLALIDELAHSNIDGARHPKRWQDVEEILAAGIDVYTTLNVQHLESLNDVVAQITRIRVRETLPDRILAEADEIELIDLPPSELIQRLKEGRVYVPERAQRAIRHFFAPGNLTALRELALRKAAERVDAQMLGYMQSHGIAGPWPTAERILVHLEEGELGARTLRTAARIANRLKAPWVAVHVETAASERWGDERRDGLARLMLLAERLGAETLTLRDEAPAQALLRLARTRNISQIIIGATPKRWGRRSLADRLLAQTDGIGIQIVSGKSTAPRDRPALLRPTEWRKTPLALGIVAATTAVVYGFGDHIPTASIPLLLLAGVLVASVTTSLGAAVLAALTAVVGYNLFFLAPLYTLSIANPENVATLLVFLSVAVLTANLAARVRRQADAAKLRERRTAALYDFSKKIVGAAEADDVLWAVVHHVAATLGAQSAVLMPDEDGILAIRAAYPPEDHLDERAQAAADWTAAKGEPTGQGTETLPTSDWLFVPLRTGVRALGVLGVRFPKTDVVLAPDQRRLIDAVAGQAALAVERTKLVDDIEDARLAAETEKLRSALLSSLSHDLRTPLAAILGSASGLIDMDSDLSPAARRDLLGTIRSEAERLNRFVGNLLDMTRIAAGALHPKRDWCDPADLAASALSRVATIAGERRIDLDLPPSPPLIQVDGGLIEQALVNLLENALKYAPADRPIRLGLAMDDAWLTYTVSDEGPGIPANALELVFDPFFRVRSEDRQTAGTGLGLAISKAILLAHGGDVRAQSPITDDPAHPGTRLTLRLPLAISLP</sequence>
<keyword evidence="11" id="KW-0902">Two-component regulatory system</keyword>
<dbReference type="EC" id="2.7.13.3" evidence="3"/>
<evidence type="ECO:0000256" key="10">
    <source>
        <dbReference type="ARBA" id="ARBA00022989"/>
    </source>
</evidence>
<dbReference type="InterPro" id="IPR014729">
    <property type="entry name" value="Rossmann-like_a/b/a_fold"/>
</dbReference>
<keyword evidence="10 13" id="KW-1133">Transmembrane helix</keyword>
<dbReference type="InterPro" id="IPR025201">
    <property type="entry name" value="KdpD_TM"/>
</dbReference>
<feature type="domain" description="Histidine kinase" evidence="14">
    <location>
        <begin position="660"/>
        <end position="881"/>
    </location>
</feature>
<dbReference type="Gene3D" id="1.10.287.130">
    <property type="match status" value="1"/>
</dbReference>
<dbReference type="InterPro" id="IPR029016">
    <property type="entry name" value="GAF-like_dom_sf"/>
</dbReference>
<keyword evidence="4" id="KW-0597">Phosphoprotein</keyword>
<evidence type="ECO:0000256" key="8">
    <source>
        <dbReference type="ARBA" id="ARBA00022777"/>
    </source>
</evidence>
<evidence type="ECO:0000256" key="2">
    <source>
        <dbReference type="ARBA" id="ARBA00004141"/>
    </source>
</evidence>
<dbReference type="InterPro" id="IPR006016">
    <property type="entry name" value="UspA"/>
</dbReference>
<dbReference type="PANTHER" id="PTHR45569:SF1">
    <property type="entry name" value="SENSOR PROTEIN KDPD"/>
    <property type="match status" value="1"/>
</dbReference>
<dbReference type="InterPro" id="IPR038318">
    <property type="entry name" value="KdpD_sf"/>
</dbReference>
<dbReference type="InterPro" id="IPR027417">
    <property type="entry name" value="P-loop_NTPase"/>
</dbReference>
<dbReference type="InterPro" id="IPR004358">
    <property type="entry name" value="Sig_transdc_His_kin-like_C"/>
</dbReference>
<dbReference type="SUPFAM" id="SSF52402">
    <property type="entry name" value="Adenine nucleotide alpha hydrolases-like"/>
    <property type="match status" value="1"/>
</dbReference>
<dbReference type="Gene3D" id="1.20.120.620">
    <property type="entry name" value="Backbone structure of the membrane domain of e. Coli histidine kinase receptor kdpd"/>
    <property type="match status" value="1"/>
</dbReference>
<keyword evidence="8" id="KW-0418">Kinase</keyword>
<dbReference type="InterPro" id="IPR003661">
    <property type="entry name" value="HisK_dim/P_dom"/>
</dbReference>
<keyword evidence="7" id="KW-0547">Nucleotide-binding</keyword>
<dbReference type="InterPro" id="IPR036097">
    <property type="entry name" value="HisK_dim/P_sf"/>
</dbReference>
<protein>
    <recommendedName>
        <fullName evidence="3">histidine kinase</fullName>
        <ecNumber evidence="3">2.7.13.3</ecNumber>
    </recommendedName>
</protein>
<feature type="transmembrane region" description="Helical" evidence="13">
    <location>
        <begin position="389"/>
        <end position="406"/>
    </location>
</feature>
<dbReference type="Proteomes" id="UP001597295">
    <property type="component" value="Unassembled WGS sequence"/>
</dbReference>
<comment type="subcellular location">
    <subcellularLocation>
        <location evidence="2">Membrane</location>
        <topology evidence="2">Multi-pass membrane protein</topology>
    </subcellularLocation>
</comment>
<dbReference type="PRINTS" id="PR00344">
    <property type="entry name" value="BCTRLSENSOR"/>
</dbReference>
<evidence type="ECO:0000256" key="3">
    <source>
        <dbReference type="ARBA" id="ARBA00012438"/>
    </source>
</evidence>
<feature type="transmembrane region" description="Helical" evidence="13">
    <location>
        <begin position="418"/>
        <end position="445"/>
    </location>
</feature>
<dbReference type="SUPFAM" id="SSF47384">
    <property type="entry name" value="Homodimeric domain of signal transducing histidine kinase"/>
    <property type="match status" value="1"/>
</dbReference>
<dbReference type="SMART" id="SM00388">
    <property type="entry name" value="HisKA"/>
    <property type="match status" value="1"/>
</dbReference>
<dbReference type="Gene3D" id="3.30.565.10">
    <property type="entry name" value="Histidine kinase-like ATPase, C-terminal domain"/>
    <property type="match status" value="1"/>
</dbReference>
<evidence type="ECO:0000256" key="13">
    <source>
        <dbReference type="SAM" id="Phobius"/>
    </source>
</evidence>
<evidence type="ECO:0000256" key="1">
    <source>
        <dbReference type="ARBA" id="ARBA00000085"/>
    </source>
</evidence>
<dbReference type="Pfam" id="PF00512">
    <property type="entry name" value="HisKA"/>
    <property type="match status" value="1"/>
</dbReference>